<protein>
    <submittedName>
        <fullName evidence="2">Uncharacterized protein</fullName>
    </submittedName>
</protein>
<evidence type="ECO:0000313" key="2">
    <source>
        <dbReference type="EMBL" id="CAD7253013.1"/>
    </source>
</evidence>
<feature type="non-terminal residue" evidence="2">
    <location>
        <position position="1"/>
    </location>
</feature>
<evidence type="ECO:0000256" key="1">
    <source>
        <dbReference type="SAM" id="MobiDB-lite"/>
    </source>
</evidence>
<dbReference type="Proteomes" id="UP000677054">
    <property type="component" value="Unassembled WGS sequence"/>
</dbReference>
<keyword evidence="3" id="KW-1185">Reference proteome</keyword>
<sequence>MPDSCRSLGGLCNGRLENPLSSSRPVWPGARRDGPAALPAPRSGGREPASGRGKRPRGESEDSPTALPSPAREDPSLPFLSLLPGCLTIGAQVVGQPVSADSRLSVRFQPLSPREMTSTSRGPARGVIPRGPPIFAGPISKKKKRGRRDQEDLQEQSSQEDPPIFAGLLLSPA</sequence>
<name>A0A7R9AF04_9CRUS</name>
<organism evidence="2">
    <name type="scientific">Darwinula stevensoni</name>
    <dbReference type="NCBI Taxonomy" id="69355"/>
    <lineage>
        <taxon>Eukaryota</taxon>
        <taxon>Metazoa</taxon>
        <taxon>Ecdysozoa</taxon>
        <taxon>Arthropoda</taxon>
        <taxon>Crustacea</taxon>
        <taxon>Oligostraca</taxon>
        <taxon>Ostracoda</taxon>
        <taxon>Podocopa</taxon>
        <taxon>Podocopida</taxon>
        <taxon>Darwinulocopina</taxon>
        <taxon>Darwinuloidea</taxon>
        <taxon>Darwinulidae</taxon>
        <taxon>Darwinula</taxon>
    </lineage>
</organism>
<proteinExistence type="predicted"/>
<dbReference type="EMBL" id="CAJPEV010005162">
    <property type="protein sequence ID" value="CAG0902831.1"/>
    <property type="molecule type" value="Genomic_DNA"/>
</dbReference>
<dbReference type="AlphaFoldDB" id="A0A7R9AF04"/>
<reference evidence="2" key="1">
    <citation type="submission" date="2020-11" db="EMBL/GenBank/DDBJ databases">
        <authorList>
            <person name="Tran Van P."/>
        </authorList>
    </citation>
    <scope>NUCLEOTIDE SEQUENCE</scope>
</reference>
<accession>A0A7R9AF04</accession>
<feature type="region of interest" description="Disordered" evidence="1">
    <location>
        <begin position="1"/>
        <end position="78"/>
    </location>
</feature>
<feature type="region of interest" description="Disordered" evidence="1">
    <location>
        <begin position="98"/>
        <end position="173"/>
    </location>
</feature>
<evidence type="ECO:0000313" key="3">
    <source>
        <dbReference type="Proteomes" id="UP000677054"/>
    </source>
</evidence>
<dbReference type="EMBL" id="LR904679">
    <property type="protein sequence ID" value="CAD7253013.1"/>
    <property type="molecule type" value="Genomic_DNA"/>
</dbReference>
<gene>
    <name evidence="2" type="ORF">DSTB1V02_LOCUS12764</name>
</gene>